<dbReference type="InterPro" id="IPR019825">
    <property type="entry name" value="Lectin_legB_Mn/Ca_BS"/>
</dbReference>
<name>A0AAP0QHT7_9ROSI</name>
<accession>A0AAP0QHT7</accession>
<dbReference type="FunFam" id="2.60.120.200:FF:000086">
    <property type="entry name" value="L-type lectin-domain containing receptor kinase S.4"/>
    <property type="match status" value="1"/>
</dbReference>
<evidence type="ECO:0000256" key="11">
    <source>
        <dbReference type="ARBA" id="ARBA00022741"/>
    </source>
</evidence>
<dbReference type="FunFam" id="3.30.200.20:FF:000423">
    <property type="entry name" value="L-type lectin-domain containing receptor kinase S.1"/>
    <property type="match status" value="1"/>
</dbReference>
<keyword evidence="14 21" id="KW-1133">Transmembrane helix</keyword>
<dbReference type="AlphaFoldDB" id="A0AAP0QHT7"/>
<evidence type="ECO:0000313" key="25">
    <source>
        <dbReference type="Proteomes" id="UP001428341"/>
    </source>
</evidence>
<evidence type="ECO:0000256" key="14">
    <source>
        <dbReference type="ARBA" id="ARBA00022989"/>
    </source>
</evidence>
<evidence type="ECO:0000256" key="6">
    <source>
        <dbReference type="ARBA" id="ARBA00022527"/>
    </source>
</evidence>
<keyword evidence="25" id="KW-1185">Reference proteome</keyword>
<dbReference type="SUPFAM" id="SSF56112">
    <property type="entry name" value="Protein kinase-like (PK-like)"/>
    <property type="match status" value="1"/>
</dbReference>
<comment type="catalytic activity">
    <reaction evidence="19">
        <text>L-seryl-[protein] + ATP = O-phospho-L-seryl-[protein] + ADP + H(+)</text>
        <dbReference type="Rhea" id="RHEA:17989"/>
        <dbReference type="Rhea" id="RHEA-COMP:9863"/>
        <dbReference type="Rhea" id="RHEA-COMP:11604"/>
        <dbReference type="ChEBI" id="CHEBI:15378"/>
        <dbReference type="ChEBI" id="CHEBI:29999"/>
        <dbReference type="ChEBI" id="CHEBI:30616"/>
        <dbReference type="ChEBI" id="CHEBI:83421"/>
        <dbReference type="ChEBI" id="CHEBI:456216"/>
        <dbReference type="EC" id="2.7.11.1"/>
    </reaction>
</comment>
<evidence type="ECO:0000313" key="24">
    <source>
        <dbReference type="EMBL" id="KAK9198108.1"/>
    </source>
</evidence>
<evidence type="ECO:0000256" key="20">
    <source>
        <dbReference type="PROSITE-ProRule" id="PRU10141"/>
    </source>
</evidence>
<keyword evidence="10" id="KW-0430">Lectin</keyword>
<dbReference type="Pfam" id="PF00069">
    <property type="entry name" value="Pkinase"/>
    <property type="match status" value="1"/>
</dbReference>
<dbReference type="PROSITE" id="PS00107">
    <property type="entry name" value="PROTEIN_KINASE_ATP"/>
    <property type="match status" value="1"/>
</dbReference>
<evidence type="ECO:0000256" key="19">
    <source>
        <dbReference type="ARBA" id="ARBA00048679"/>
    </source>
</evidence>
<evidence type="ECO:0000256" key="3">
    <source>
        <dbReference type="ARBA" id="ARBA00010217"/>
    </source>
</evidence>
<keyword evidence="5" id="KW-1003">Cell membrane</keyword>
<dbReference type="CDD" id="cd06899">
    <property type="entry name" value="lectin_legume_LecRK_Arcelin_ConA"/>
    <property type="match status" value="1"/>
</dbReference>
<dbReference type="GO" id="GO:0005524">
    <property type="term" value="F:ATP binding"/>
    <property type="evidence" value="ECO:0007669"/>
    <property type="project" value="UniProtKB-UniRule"/>
</dbReference>
<dbReference type="InterPro" id="IPR000719">
    <property type="entry name" value="Prot_kinase_dom"/>
</dbReference>
<feature type="chain" id="PRO_5042862131" description="non-specific serine/threonine protein kinase" evidence="22">
    <location>
        <begin position="26"/>
        <end position="676"/>
    </location>
</feature>
<keyword evidence="6" id="KW-0723">Serine/threonine-protein kinase</keyword>
<dbReference type="EMBL" id="JBCGBO010000005">
    <property type="protein sequence ID" value="KAK9198108.1"/>
    <property type="molecule type" value="Genomic_DNA"/>
</dbReference>
<evidence type="ECO:0000256" key="12">
    <source>
        <dbReference type="ARBA" id="ARBA00022777"/>
    </source>
</evidence>
<comment type="caution">
    <text evidence="24">The sequence shown here is derived from an EMBL/GenBank/DDBJ whole genome shotgun (WGS) entry which is preliminary data.</text>
</comment>
<keyword evidence="12" id="KW-0418">Kinase</keyword>
<evidence type="ECO:0000256" key="9">
    <source>
        <dbReference type="ARBA" id="ARBA00022729"/>
    </source>
</evidence>
<dbReference type="PROSITE" id="PS00307">
    <property type="entry name" value="LECTIN_LEGUME_BETA"/>
    <property type="match status" value="1"/>
</dbReference>
<dbReference type="PANTHER" id="PTHR27007">
    <property type="match status" value="1"/>
</dbReference>
<dbReference type="FunFam" id="1.10.510.10:FF:000108">
    <property type="entry name" value="L-type lectin-domain containing receptor kinase S.4"/>
    <property type="match status" value="1"/>
</dbReference>
<protein>
    <recommendedName>
        <fullName evidence="4">non-specific serine/threonine protein kinase</fullName>
        <ecNumber evidence="4">2.7.11.1</ecNumber>
    </recommendedName>
</protein>
<keyword evidence="11 20" id="KW-0547">Nucleotide-binding</keyword>
<sequence length="676" mass="74859">MKDMLRLFLFIIVVVINFSISPSSALDFLFNSFGSITNGTDLILINDCWVDSTVIRLTNDSNQFSFGRAYYPTKLKMKRSTATNSSILTSFSTSFVFSILPEIASSPGFGLCFVLTNFTSPPGALASQYFGLFSNATVATVAPLLAVEFDTGQNPEFNDPDDNHIGVDLNNIESAKHVPAGYYSSSRNESFVPVRMRNGQNIHAWIDFDGDNFEINVTIAPIGVSKPPRPTLNFKDPAIADYVSNEMYVGFSASKTNWIEARRVLAWSLSDTGVAREINTTNFPTFLPPSSSSSLSAGAVAGIVIGCVMGFLIICASTGYYWYWRKNKLKAQEEDEIEEWELEYWPHRFSYEELSKATKGFSNDELLGSGGFGRVYKGTLPNNNNNNSTEMAVKCVNHDSKQGLKEFMAEISSMGRLQHKNLVQMRGWCRKGNELMLVYDYMPNGSLNNWIFGKPKKLLGWKQRRQILADVAEGLNYLHHGWDQVVVHRDIKSGNILLDSEMRGRLGDFGLAKLYQQGEVPNTTRVVGTLGYLAPELATASSPTSASDVYSFGVVILEVACGRRPLDMGKGEEEEEAVLMDWVRNLYGQGKICEAADARIRQEFEAEEMELVLKLGLACCHPDPTRRPTMREVVAVLVGQEVAATPKELLSDLARGAVDADFSGGDDSREDAPLQP</sequence>
<organism evidence="24 25">
    <name type="scientific">Citrus x changshan-huyou</name>
    <dbReference type="NCBI Taxonomy" id="2935761"/>
    <lineage>
        <taxon>Eukaryota</taxon>
        <taxon>Viridiplantae</taxon>
        <taxon>Streptophyta</taxon>
        <taxon>Embryophyta</taxon>
        <taxon>Tracheophyta</taxon>
        <taxon>Spermatophyta</taxon>
        <taxon>Magnoliopsida</taxon>
        <taxon>eudicotyledons</taxon>
        <taxon>Gunneridae</taxon>
        <taxon>Pentapetalae</taxon>
        <taxon>rosids</taxon>
        <taxon>malvids</taxon>
        <taxon>Sapindales</taxon>
        <taxon>Rutaceae</taxon>
        <taxon>Aurantioideae</taxon>
        <taxon>Citrus</taxon>
    </lineage>
</organism>
<dbReference type="InterPro" id="IPR050528">
    <property type="entry name" value="L-type_Lectin-RKs"/>
</dbReference>
<keyword evidence="15 21" id="KW-0472">Membrane</keyword>
<dbReference type="PROSITE" id="PS50011">
    <property type="entry name" value="PROTEIN_KINASE_DOM"/>
    <property type="match status" value="1"/>
</dbReference>
<evidence type="ECO:0000256" key="15">
    <source>
        <dbReference type="ARBA" id="ARBA00023136"/>
    </source>
</evidence>
<evidence type="ECO:0000256" key="16">
    <source>
        <dbReference type="ARBA" id="ARBA00023170"/>
    </source>
</evidence>
<dbReference type="SMART" id="SM00220">
    <property type="entry name" value="S_TKc"/>
    <property type="match status" value="1"/>
</dbReference>
<dbReference type="GO" id="GO:0004674">
    <property type="term" value="F:protein serine/threonine kinase activity"/>
    <property type="evidence" value="ECO:0007669"/>
    <property type="project" value="UniProtKB-KW"/>
</dbReference>
<evidence type="ECO:0000256" key="7">
    <source>
        <dbReference type="ARBA" id="ARBA00022679"/>
    </source>
</evidence>
<dbReference type="InterPro" id="IPR008271">
    <property type="entry name" value="Ser/Thr_kinase_AS"/>
</dbReference>
<keyword evidence="17" id="KW-0325">Glycoprotein</keyword>
<comment type="catalytic activity">
    <reaction evidence="18">
        <text>L-threonyl-[protein] + ATP = O-phospho-L-threonyl-[protein] + ADP + H(+)</text>
        <dbReference type="Rhea" id="RHEA:46608"/>
        <dbReference type="Rhea" id="RHEA-COMP:11060"/>
        <dbReference type="Rhea" id="RHEA-COMP:11605"/>
        <dbReference type="ChEBI" id="CHEBI:15378"/>
        <dbReference type="ChEBI" id="CHEBI:30013"/>
        <dbReference type="ChEBI" id="CHEBI:30616"/>
        <dbReference type="ChEBI" id="CHEBI:61977"/>
        <dbReference type="ChEBI" id="CHEBI:456216"/>
        <dbReference type="EC" id="2.7.11.1"/>
    </reaction>
</comment>
<comment type="similarity">
    <text evidence="2">In the N-terminal section; belongs to the leguminous lectin family.</text>
</comment>
<dbReference type="GO" id="GO:0030246">
    <property type="term" value="F:carbohydrate binding"/>
    <property type="evidence" value="ECO:0007669"/>
    <property type="project" value="UniProtKB-KW"/>
</dbReference>
<dbReference type="Proteomes" id="UP001428341">
    <property type="component" value="Unassembled WGS sequence"/>
</dbReference>
<evidence type="ECO:0000256" key="2">
    <source>
        <dbReference type="ARBA" id="ARBA00008536"/>
    </source>
</evidence>
<dbReference type="Gene3D" id="1.10.510.10">
    <property type="entry name" value="Transferase(Phosphotransferase) domain 1"/>
    <property type="match status" value="1"/>
</dbReference>
<feature type="binding site" evidence="20">
    <location>
        <position position="394"/>
    </location>
    <ligand>
        <name>ATP</name>
        <dbReference type="ChEBI" id="CHEBI:30616"/>
    </ligand>
</feature>
<evidence type="ECO:0000256" key="5">
    <source>
        <dbReference type="ARBA" id="ARBA00022475"/>
    </source>
</evidence>
<feature type="signal peptide" evidence="22">
    <location>
        <begin position="1"/>
        <end position="25"/>
    </location>
</feature>
<reference evidence="24 25" key="1">
    <citation type="submission" date="2024-05" db="EMBL/GenBank/DDBJ databases">
        <title>Haplotype-resolved chromosome-level genome assembly of Huyou (Citrus changshanensis).</title>
        <authorList>
            <person name="Miao C."/>
            <person name="Chen W."/>
            <person name="Wu Y."/>
            <person name="Wang L."/>
            <person name="Zhao S."/>
            <person name="Grierson D."/>
            <person name="Xu C."/>
            <person name="Chen K."/>
        </authorList>
    </citation>
    <scope>NUCLEOTIDE SEQUENCE [LARGE SCALE GENOMIC DNA]</scope>
    <source>
        <strain evidence="24">01-14</strain>
        <tissue evidence="24">Leaf</tissue>
    </source>
</reference>
<gene>
    <name evidence="24" type="ORF">WN944_013291</name>
</gene>
<keyword evidence="9 22" id="KW-0732">Signal</keyword>
<dbReference type="PROSITE" id="PS00108">
    <property type="entry name" value="PROTEIN_KINASE_ST"/>
    <property type="match status" value="1"/>
</dbReference>
<evidence type="ECO:0000256" key="17">
    <source>
        <dbReference type="ARBA" id="ARBA00023180"/>
    </source>
</evidence>
<dbReference type="Gene3D" id="3.30.200.20">
    <property type="entry name" value="Phosphorylase Kinase, domain 1"/>
    <property type="match status" value="1"/>
</dbReference>
<comment type="similarity">
    <text evidence="3">In the C-terminal section; belongs to the protein kinase superfamily. Ser/Thr protein kinase family.</text>
</comment>
<evidence type="ECO:0000256" key="18">
    <source>
        <dbReference type="ARBA" id="ARBA00047899"/>
    </source>
</evidence>
<evidence type="ECO:0000256" key="4">
    <source>
        <dbReference type="ARBA" id="ARBA00012513"/>
    </source>
</evidence>
<comment type="subcellular location">
    <subcellularLocation>
        <location evidence="1">Cell membrane</location>
        <topology evidence="1">Single-pass type I membrane protein</topology>
    </subcellularLocation>
</comment>
<keyword evidence="16" id="KW-0675">Receptor</keyword>
<dbReference type="SUPFAM" id="SSF49899">
    <property type="entry name" value="Concanavalin A-like lectins/glucanases"/>
    <property type="match status" value="1"/>
</dbReference>
<proteinExistence type="inferred from homology"/>
<feature type="transmembrane region" description="Helical" evidence="21">
    <location>
        <begin position="299"/>
        <end position="323"/>
    </location>
</feature>
<evidence type="ECO:0000256" key="22">
    <source>
        <dbReference type="SAM" id="SignalP"/>
    </source>
</evidence>
<keyword evidence="8 21" id="KW-0812">Transmembrane</keyword>
<keyword evidence="7" id="KW-0808">Transferase</keyword>
<feature type="domain" description="Protein kinase" evidence="23">
    <location>
        <begin position="361"/>
        <end position="643"/>
    </location>
</feature>
<evidence type="ECO:0000256" key="1">
    <source>
        <dbReference type="ARBA" id="ARBA00004251"/>
    </source>
</evidence>
<evidence type="ECO:0000256" key="21">
    <source>
        <dbReference type="SAM" id="Phobius"/>
    </source>
</evidence>
<dbReference type="CDD" id="cd14066">
    <property type="entry name" value="STKc_IRAK"/>
    <property type="match status" value="1"/>
</dbReference>
<dbReference type="EC" id="2.7.11.1" evidence="4"/>
<dbReference type="Pfam" id="PF00139">
    <property type="entry name" value="Lectin_legB"/>
    <property type="match status" value="1"/>
</dbReference>
<dbReference type="Gene3D" id="2.60.120.200">
    <property type="match status" value="1"/>
</dbReference>
<evidence type="ECO:0000256" key="13">
    <source>
        <dbReference type="ARBA" id="ARBA00022840"/>
    </source>
</evidence>
<dbReference type="InterPro" id="IPR017441">
    <property type="entry name" value="Protein_kinase_ATP_BS"/>
</dbReference>
<evidence type="ECO:0000256" key="10">
    <source>
        <dbReference type="ARBA" id="ARBA00022734"/>
    </source>
</evidence>
<dbReference type="InterPro" id="IPR011009">
    <property type="entry name" value="Kinase-like_dom_sf"/>
</dbReference>
<dbReference type="InterPro" id="IPR001220">
    <property type="entry name" value="Legume_lectin_dom"/>
</dbReference>
<evidence type="ECO:0000256" key="8">
    <source>
        <dbReference type="ARBA" id="ARBA00022692"/>
    </source>
</evidence>
<evidence type="ECO:0000259" key="23">
    <source>
        <dbReference type="PROSITE" id="PS50011"/>
    </source>
</evidence>
<dbReference type="GO" id="GO:0042742">
    <property type="term" value="P:defense response to bacterium"/>
    <property type="evidence" value="ECO:0007669"/>
    <property type="project" value="UniProtKB-ARBA"/>
</dbReference>
<dbReference type="GO" id="GO:0005886">
    <property type="term" value="C:plasma membrane"/>
    <property type="evidence" value="ECO:0007669"/>
    <property type="project" value="UniProtKB-SubCell"/>
</dbReference>
<dbReference type="GO" id="GO:0002229">
    <property type="term" value="P:defense response to oomycetes"/>
    <property type="evidence" value="ECO:0007669"/>
    <property type="project" value="UniProtKB-ARBA"/>
</dbReference>
<keyword evidence="13 20" id="KW-0067">ATP-binding</keyword>
<dbReference type="InterPro" id="IPR013320">
    <property type="entry name" value="ConA-like_dom_sf"/>
</dbReference>